<sequence>METGLTYRCFGEKDVIRKINLLLSDYLTQIYMYNTMIKPRNYYLKPVHIVVKKKTSGVKIKYYYYGRYWYRIVKQPSGKLKWIYIGKEKPLSNLPDPPRNPLEGLVVKIDGSELEIIASTRELYEKIYSVLSS</sequence>
<comment type="caution">
    <text evidence="1">The sequence shown here is derived from an EMBL/GenBank/DDBJ whole genome shotgun (WGS) entry which is preliminary data.</text>
</comment>
<gene>
    <name evidence="1" type="ORF">ENU14_04710</name>
</gene>
<reference evidence="1" key="1">
    <citation type="journal article" date="2020" name="mSystems">
        <title>Genome- and Community-Level Interaction Insights into Carbon Utilization and Element Cycling Functions of Hydrothermarchaeota in Hydrothermal Sediment.</title>
        <authorList>
            <person name="Zhou Z."/>
            <person name="Liu Y."/>
            <person name="Xu W."/>
            <person name="Pan J."/>
            <person name="Luo Z.H."/>
            <person name="Li M."/>
        </authorList>
    </citation>
    <scope>NUCLEOTIDE SEQUENCE [LARGE SCALE GENOMIC DNA]</scope>
    <source>
        <strain evidence="1">SpSt-642</strain>
    </source>
</reference>
<name>A0A7C4HFT6_STAMA</name>
<protein>
    <submittedName>
        <fullName evidence="1">Uncharacterized protein</fullName>
    </submittedName>
</protein>
<dbReference type="AlphaFoldDB" id="A0A7C4HFT6"/>
<evidence type="ECO:0000313" key="1">
    <source>
        <dbReference type="EMBL" id="HGM58868.1"/>
    </source>
</evidence>
<proteinExistence type="predicted"/>
<accession>A0A7C4HFT6</accession>
<organism evidence="1">
    <name type="scientific">Staphylothermus marinus</name>
    <dbReference type="NCBI Taxonomy" id="2280"/>
    <lineage>
        <taxon>Archaea</taxon>
        <taxon>Thermoproteota</taxon>
        <taxon>Thermoprotei</taxon>
        <taxon>Desulfurococcales</taxon>
        <taxon>Desulfurococcaceae</taxon>
        <taxon>Staphylothermus</taxon>
    </lineage>
</organism>
<dbReference type="EMBL" id="DTBJ01000034">
    <property type="protein sequence ID" value="HGM58868.1"/>
    <property type="molecule type" value="Genomic_DNA"/>
</dbReference>